<dbReference type="EMBL" id="CAJJDM010000076">
    <property type="protein sequence ID" value="CAD8084906.1"/>
    <property type="molecule type" value="Genomic_DNA"/>
</dbReference>
<comment type="caution">
    <text evidence="1">The sequence shown here is derived from an EMBL/GenBank/DDBJ whole genome shotgun (WGS) entry which is preliminary data.</text>
</comment>
<reference evidence="1" key="1">
    <citation type="submission" date="2021-01" db="EMBL/GenBank/DDBJ databases">
        <authorList>
            <consortium name="Genoscope - CEA"/>
            <person name="William W."/>
        </authorList>
    </citation>
    <scope>NUCLEOTIDE SEQUENCE</scope>
</reference>
<dbReference type="OMA" id="IENQMRQ"/>
<sequence length="88" mass="10308">MQNFDHLIPVSIQLVDGCNKKIVLYQKFDLSTQFNAIENQMRQYLKLNPEYGIQFTVDGQKKADNAKLSQISNINLRREIEISMKILY</sequence>
<proteinExistence type="predicted"/>
<dbReference type="AlphaFoldDB" id="A0A8S1N592"/>
<gene>
    <name evidence="1" type="ORF">PPRIM_AZ9-3.1.T0730048</name>
</gene>
<evidence type="ECO:0000313" key="1">
    <source>
        <dbReference type="EMBL" id="CAD8084906.1"/>
    </source>
</evidence>
<keyword evidence="2" id="KW-1185">Reference proteome</keyword>
<evidence type="ECO:0000313" key="2">
    <source>
        <dbReference type="Proteomes" id="UP000688137"/>
    </source>
</evidence>
<accession>A0A8S1N592</accession>
<organism evidence="1 2">
    <name type="scientific">Paramecium primaurelia</name>
    <dbReference type="NCBI Taxonomy" id="5886"/>
    <lineage>
        <taxon>Eukaryota</taxon>
        <taxon>Sar</taxon>
        <taxon>Alveolata</taxon>
        <taxon>Ciliophora</taxon>
        <taxon>Intramacronucleata</taxon>
        <taxon>Oligohymenophorea</taxon>
        <taxon>Peniculida</taxon>
        <taxon>Parameciidae</taxon>
        <taxon>Paramecium</taxon>
    </lineage>
</organism>
<dbReference type="Proteomes" id="UP000688137">
    <property type="component" value="Unassembled WGS sequence"/>
</dbReference>
<protein>
    <submittedName>
        <fullName evidence="1">Uncharacterized protein</fullName>
    </submittedName>
</protein>
<name>A0A8S1N592_PARPR</name>